<evidence type="ECO:0000313" key="2">
    <source>
        <dbReference type="EMBL" id="KIJ28762.1"/>
    </source>
</evidence>
<feature type="compositionally biased region" description="Polar residues" evidence="1">
    <location>
        <begin position="334"/>
        <end position="343"/>
    </location>
</feature>
<feature type="compositionally biased region" description="Pro residues" evidence="1">
    <location>
        <begin position="160"/>
        <end position="180"/>
    </location>
</feature>
<organism evidence="2 3">
    <name type="scientific">Sphaerobolus stellatus (strain SS14)</name>
    <dbReference type="NCBI Taxonomy" id="990650"/>
    <lineage>
        <taxon>Eukaryota</taxon>
        <taxon>Fungi</taxon>
        <taxon>Dikarya</taxon>
        <taxon>Basidiomycota</taxon>
        <taxon>Agaricomycotina</taxon>
        <taxon>Agaricomycetes</taxon>
        <taxon>Phallomycetidae</taxon>
        <taxon>Geastrales</taxon>
        <taxon>Sphaerobolaceae</taxon>
        <taxon>Sphaerobolus</taxon>
    </lineage>
</organism>
<feature type="compositionally biased region" description="Polar residues" evidence="1">
    <location>
        <begin position="73"/>
        <end position="83"/>
    </location>
</feature>
<feature type="compositionally biased region" description="Polar residues" evidence="1">
    <location>
        <begin position="233"/>
        <end position="247"/>
    </location>
</feature>
<dbReference type="HOGENOM" id="CLU_644312_0_0_1"/>
<feature type="region of interest" description="Disordered" evidence="1">
    <location>
        <begin position="1"/>
        <end position="114"/>
    </location>
</feature>
<feature type="compositionally biased region" description="Low complexity" evidence="1">
    <location>
        <begin position="219"/>
        <end position="232"/>
    </location>
</feature>
<feature type="region of interest" description="Disordered" evidence="1">
    <location>
        <begin position="128"/>
        <end position="247"/>
    </location>
</feature>
<proteinExistence type="predicted"/>
<feature type="compositionally biased region" description="Polar residues" evidence="1">
    <location>
        <begin position="185"/>
        <end position="201"/>
    </location>
</feature>
<protein>
    <submittedName>
        <fullName evidence="2">Uncharacterized protein</fullName>
    </submittedName>
</protein>
<evidence type="ECO:0000256" key="1">
    <source>
        <dbReference type="SAM" id="MobiDB-lite"/>
    </source>
</evidence>
<accession>A0A0C9UIL1</accession>
<name>A0A0C9UIL1_SPHS4</name>
<sequence length="426" mass="45499">MDRNQGSSANENQEIQPEQLEEDSEEVNGDPIQEQEQDHSDISVKQVYQKPAGLKTNKQFRPASDGAERERTASLSPSGSISSRFPHPASPSTPQATRRWTPAHRVASSVDSMRGKWEERAKAELAAVGISSSPMKEEALDSRIGDGPGPYHGVGLRDPAPAPAPAPRDGPAPNPSPAPGPGTLSKRSSWTRLPSKDVPTNQDPPTPTYRTPHLKRRTLPTPVTLPLSPDSTGSTHSNTAAMSPSFATPTPKPLHIPASTNLESSSISSVKRLSDYAIPSPSPSPVLSPALKRSNFFLSTASGRADVLNTSPFLVATSHTDNEPSIYRAKESLSDVSSNTPRRYSSLTRSFPRSSSGLASNSPIPPISPSKSSVITPTPYRRSYLTSKKAGTYGSVVGRKLGRHLPRIASGDGPIANGLMHFYTSV</sequence>
<feature type="compositionally biased region" description="Basic and acidic residues" evidence="1">
    <location>
        <begin position="135"/>
        <end position="144"/>
    </location>
</feature>
<dbReference type="EMBL" id="KN837299">
    <property type="protein sequence ID" value="KIJ28762.1"/>
    <property type="molecule type" value="Genomic_DNA"/>
</dbReference>
<reference evidence="2 3" key="1">
    <citation type="submission" date="2014-06" db="EMBL/GenBank/DDBJ databases">
        <title>Evolutionary Origins and Diversification of the Mycorrhizal Mutualists.</title>
        <authorList>
            <consortium name="DOE Joint Genome Institute"/>
            <consortium name="Mycorrhizal Genomics Consortium"/>
            <person name="Kohler A."/>
            <person name="Kuo A."/>
            <person name="Nagy L.G."/>
            <person name="Floudas D."/>
            <person name="Copeland A."/>
            <person name="Barry K.W."/>
            <person name="Cichocki N."/>
            <person name="Veneault-Fourrey C."/>
            <person name="LaButti K."/>
            <person name="Lindquist E.A."/>
            <person name="Lipzen A."/>
            <person name="Lundell T."/>
            <person name="Morin E."/>
            <person name="Murat C."/>
            <person name="Riley R."/>
            <person name="Ohm R."/>
            <person name="Sun H."/>
            <person name="Tunlid A."/>
            <person name="Henrissat B."/>
            <person name="Grigoriev I.V."/>
            <person name="Hibbett D.S."/>
            <person name="Martin F."/>
        </authorList>
    </citation>
    <scope>NUCLEOTIDE SEQUENCE [LARGE SCALE GENOMIC DNA]</scope>
    <source>
        <strain evidence="2 3">SS14</strain>
    </source>
</reference>
<dbReference type="Proteomes" id="UP000054279">
    <property type="component" value="Unassembled WGS sequence"/>
</dbReference>
<keyword evidence="3" id="KW-1185">Reference proteome</keyword>
<feature type="region of interest" description="Disordered" evidence="1">
    <location>
        <begin position="326"/>
        <end position="375"/>
    </location>
</feature>
<gene>
    <name evidence="2" type="ORF">M422DRAFT_269974</name>
</gene>
<feature type="compositionally biased region" description="Polar residues" evidence="1">
    <location>
        <begin position="1"/>
        <end position="16"/>
    </location>
</feature>
<dbReference type="AlphaFoldDB" id="A0A0C9UIL1"/>
<evidence type="ECO:0000313" key="3">
    <source>
        <dbReference type="Proteomes" id="UP000054279"/>
    </source>
</evidence>
<feature type="compositionally biased region" description="Acidic residues" evidence="1">
    <location>
        <begin position="19"/>
        <end position="28"/>
    </location>
</feature>
<feature type="compositionally biased region" description="Low complexity" evidence="1">
    <location>
        <begin position="345"/>
        <end position="362"/>
    </location>
</feature>